<dbReference type="RefSeq" id="WP_094756536.1">
    <property type="nucleotide sequence ID" value="NZ_FQUG01000005.1"/>
</dbReference>
<gene>
    <name evidence="2" type="ORF">SAMN02745190_01573</name>
</gene>
<dbReference type="AlphaFoldDB" id="A0A1M4XRI2"/>
<protein>
    <submittedName>
        <fullName evidence="2">Glycosyl transferase family 2</fullName>
    </submittedName>
</protein>
<dbReference type="EMBL" id="FQUG01000005">
    <property type="protein sequence ID" value="SHE95883.1"/>
    <property type="molecule type" value="Genomic_DNA"/>
</dbReference>
<keyword evidence="2" id="KW-0808">Transferase</keyword>
<name>A0A1M4XRI2_9FIRM</name>
<dbReference type="GO" id="GO:0016740">
    <property type="term" value="F:transferase activity"/>
    <property type="evidence" value="ECO:0007669"/>
    <property type="project" value="UniProtKB-KW"/>
</dbReference>
<reference evidence="2 3" key="1">
    <citation type="submission" date="2016-11" db="EMBL/GenBank/DDBJ databases">
        <authorList>
            <person name="Jaros S."/>
            <person name="Januszkiewicz K."/>
            <person name="Wedrychowicz H."/>
        </authorList>
    </citation>
    <scope>NUCLEOTIDE SEQUENCE [LARGE SCALE GENOMIC DNA]</scope>
    <source>
        <strain evidence="2 3">DSM 10502</strain>
    </source>
</reference>
<organism evidence="2 3">
    <name type="scientific">Schwartzia succinivorans DSM 10502</name>
    <dbReference type="NCBI Taxonomy" id="1123243"/>
    <lineage>
        <taxon>Bacteria</taxon>
        <taxon>Bacillati</taxon>
        <taxon>Bacillota</taxon>
        <taxon>Negativicutes</taxon>
        <taxon>Selenomonadales</taxon>
        <taxon>Selenomonadaceae</taxon>
        <taxon>Schwartzia</taxon>
    </lineage>
</organism>
<accession>A0A1M4XRI2</accession>
<feature type="domain" description="Glycosyltransferase 2-like" evidence="1">
    <location>
        <begin position="28"/>
        <end position="141"/>
    </location>
</feature>
<sequence>MQEEKYADLIWDHDENAHKKFIENLAPIVLFTYNRLEHTKKTIAALQQNMYAADSELYIYSDGPKNDVATESVEAVRAFLHQVDGFKQVHIIERKKNWGLAENIIDGVTGIVNEYGKIIVLEDDIVTAKYFLKYMNDALEVYKDMPKVMAVSGYAYINDCENLSETYFLPFNACWGWATWKRVWEGFERNPKDLLKRYTKDEIYRFNIDGAYDYWGQVLDNAEGVKYTWAVFFYEWIFRHSGLCLFPNKSLAQNIGFDGTGENCGKDTKFESLVVGEKQVKLYCRRVEPSILACEKTKKFFFKSKSNGLSVVINKIKKLLLR</sequence>
<dbReference type="Gene3D" id="3.90.550.10">
    <property type="entry name" value="Spore Coat Polysaccharide Biosynthesis Protein SpsA, Chain A"/>
    <property type="match status" value="1"/>
</dbReference>
<dbReference type="InterPro" id="IPR029044">
    <property type="entry name" value="Nucleotide-diphossugar_trans"/>
</dbReference>
<evidence type="ECO:0000259" key="1">
    <source>
        <dbReference type="Pfam" id="PF00535"/>
    </source>
</evidence>
<dbReference type="STRING" id="1123243.SAMN02745190_01573"/>
<dbReference type="Pfam" id="PF00535">
    <property type="entry name" value="Glycos_transf_2"/>
    <property type="match status" value="1"/>
</dbReference>
<dbReference type="InterPro" id="IPR001173">
    <property type="entry name" value="Glyco_trans_2-like"/>
</dbReference>
<evidence type="ECO:0000313" key="2">
    <source>
        <dbReference type="EMBL" id="SHE95883.1"/>
    </source>
</evidence>
<keyword evidence="3" id="KW-1185">Reference proteome</keyword>
<dbReference type="Proteomes" id="UP000184404">
    <property type="component" value="Unassembled WGS sequence"/>
</dbReference>
<dbReference type="SUPFAM" id="SSF53448">
    <property type="entry name" value="Nucleotide-diphospho-sugar transferases"/>
    <property type="match status" value="1"/>
</dbReference>
<proteinExistence type="predicted"/>
<evidence type="ECO:0000313" key="3">
    <source>
        <dbReference type="Proteomes" id="UP000184404"/>
    </source>
</evidence>
<dbReference type="OrthoDB" id="5180856at2"/>